<dbReference type="EMBL" id="MATO01000015">
    <property type="protein sequence ID" value="OCS92527.1"/>
    <property type="molecule type" value="Genomic_DNA"/>
</dbReference>
<comment type="caution">
    <text evidence="1">The sequence shown here is derived from an EMBL/GenBank/DDBJ whole genome shotgun (WGS) entry which is preliminary data.</text>
</comment>
<evidence type="ECO:0000313" key="2">
    <source>
        <dbReference type="Proteomes" id="UP000093482"/>
    </source>
</evidence>
<dbReference type="AlphaFoldDB" id="A0A1C0YZB8"/>
<keyword evidence="2" id="KW-1185">Reference proteome</keyword>
<accession>A0A1C0YZB8</accession>
<protein>
    <submittedName>
        <fullName evidence="1">Uncharacterized protein</fullName>
    </submittedName>
</protein>
<dbReference type="RefSeq" id="WP_066462368.1">
    <property type="nucleotide sequence ID" value="NZ_MATO01000015.1"/>
</dbReference>
<name>A0A1C0YZB8_9BACL</name>
<gene>
    <name evidence="1" type="ORF">A6K76_06495</name>
</gene>
<reference evidence="1 2" key="1">
    <citation type="submission" date="2016-07" db="EMBL/GenBank/DDBJ databases">
        <title>Caryophanon latum genome sequencing.</title>
        <authorList>
            <person name="Verma A."/>
            <person name="Pal Y."/>
            <person name="Krishnamurthi S."/>
        </authorList>
    </citation>
    <scope>NUCLEOTIDE SEQUENCE [LARGE SCALE GENOMIC DNA]</scope>
    <source>
        <strain evidence="1 2">DSM 14151</strain>
    </source>
</reference>
<proteinExistence type="predicted"/>
<dbReference type="Proteomes" id="UP000093482">
    <property type="component" value="Unassembled WGS sequence"/>
</dbReference>
<sequence>MEITVLERLNKETEELIAVAGVNFLQQPLSYFAQNQSEYLYVESPAFEALKMDAVALEFDEAFEVPMALFGLRYKKSASQKLKEFLKHNLAQGLVSGAMFSGDEGIWEINISLNAMNDYDENQTIEQTLQKLEAFVAQLVQAIEA</sequence>
<dbReference type="OrthoDB" id="2436979at2"/>
<evidence type="ECO:0000313" key="1">
    <source>
        <dbReference type="EMBL" id="OCS92527.1"/>
    </source>
</evidence>
<organism evidence="1 2">
    <name type="scientific">Caryophanon latum</name>
    <dbReference type="NCBI Taxonomy" id="33977"/>
    <lineage>
        <taxon>Bacteria</taxon>
        <taxon>Bacillati</taxon>
        <taxon>Bacillota</taxon>
        <taxon>Bacilli</taxon>
        <taxon>Bacillales</taxon>
        <taxon>Caryophanaceae</taxon>
        <taxon>Caryophanon</taxon>
    </lineage>
</organism>